<gene>
    <name evidence="1" type="ORF">NTEN_LOCUS16078</name>
</gene>
<organism evidence="1 2">
    <name type="scientific">Nesidiocoris tenuis</name>
    <dbReference type="NCBI Taxonomy" id="355587"/>
    <lineage>
        <taxon>Eukaryota</taxon>
        <taxon>Metazoa</taxon>
        <taxon>Ecdysozoa</taxon>
        <taxon>Arthropoda</taxon>
        <taxon>Hexapoda</taxon>
        <taxon>Insecta</taxon>
        <taxon>Pterygota</taxon>
        <taxon>Neoptera</taxon>
        <taxon>Paraneoptera</taxon>
        <taxon>Hemiptera</taxon>
        <taxon>Heteroptera</taxon>
        <taxon>Panheteroptera</taxon>
        <taxon>Cimicomorpha</taxon>
        <taxon>Miridae</taxon>
        <taxon>Dicyphina</taxon>
        <taxon>Nesidiocoris</taxon>
    </lineage>
</organism>
<proteinExistence type="predicted"/>
<protein>
    <submittedName>
        <fullName evidence="1">Uncharacterized protein</fullName>
    </submittedName>
</protein>
<evidence type="ECO:0000313" key="1">
    <source>
        <dbReference type="EMBL" id="CAB0011085.1"/>
    </source>
</evidence>
<evidence type="ECO:0000313" key="2">
    <source>
        <dbReference type="Proteomes" id="UP000479000"/>
    </source>
</evidence>
<dbReference type="Proteomes" id="UP000479000">
    <property type="component" value="Unassembled WGS sequence"/>
</dbReference>
<keyword evidence="2" id="KW-1185">Reference proteome</keyword>
<sequence>MPAPITLLSIPAYISVRYGITLNVREVYMLDSAPPRVATSAPLNSTIRNHIVSMVALVRQLSGENSDNSTLNQHSRAIVMANHPAHFPFKFQYRSVPLSRADRQERLRQIILEATGEHQAAIVHRLMSPHPGNLIVADTNALTDLLSSSVSSTARYLNSMQIKQGIGHA</sequence>
<reference evidence="1 2" key="1">
    <citation type="submission" date="2020-02" db="EMBL/GenBank/DDBJ databases">
        <authorList>
            <person name="Ferguson B K."/>
        </authorList>
    </citation>
    <scope>NUCLEOTIDE SEQUENCE [LARGE SCALE GENOMIC DNA]</scope>
</reference>
<name>A0A6H5H5V4_9HEMI</name>
<accession>A0A6H5H5V4</accession>
<dbReference type="AlphaFoldDB" id="A0A6H5H5V4"/>
<dbReference type="EMBL" id="CADCXU010023718">
    <property type="protein sequence ID" value="CAB0011085.1"/>
    <property type="molecule type" value="Genomic_DNA"/>
</dbReference>